<protein>
    <submittedName>
        <fullName evidence="1">Uncharacterized protein</fullName>
    </submittedName>
</protein>
<proteinExistence type="predicted"/>
<dbReference type="AlphaFoldDB" id="A0A392V2M2"/>
<dbReference type="Proteomes" id="UP000265520">
    <property type="component" value="Unassembled WGS sequence"/>
</dbReference>
<reference evidence="1 2" key="1">
    <citation type="journal article" date="2018" name="Front. Plant Sci.">
        <title>Red Clover (Trifolium pratense) and Zigzag Clover (T. medium) - A Picture of Genomic Similarities and Differences.</title>
        <authorList>
            <person name="Dluhosova J."/>
            <person name="Istvanek J."/>
            <person name="Nedelnik J."/>
            <person name="Repkova J."/>
        </authorList>
    </citation>
    <scope>NUCLEOTIDE SEQUENCE [LARGE SCALE GENOMIC DNA]</scope>
    <source>
        <strain evidence="2">cv. 10/8</strain>
        <tissue evidence="1">Leaf</tissue>
    </source>
</reference>
<organism evidence="1 2">
    <name type="scientific">Trifolium medium</name>
    <dbReference type="NCBI Taxonomy" id="97028"/>
    <lineage>
        <taxon>Eukaryota</taxon>
        <taxon>Viridiplantae</taxon>
        <taxon>Streptophyta</taxon>
        <taxon>Embryophyta</taxon>
        <taxon>Tracheophyta</taxon>
        <taxon>Spermatophyta</taxon>
        <taxon>Magnoliopsida</taxon>
        <taxon>eudicotyledons</taxon>
        <taxon>Gunneridae</taxon>
        <taxon>Pentapetalae</taxon>
        <taxon>rosids</taxon>
        <taxon>fabids</taxon>
        <taxon>Fabales</taxon>
        <taxon>Fabaceae</taxon>
        <taxon>Papilionoideae</taxon>
        <taxon>50 kb inversion clade</taxon>
        <taxon>NPAAA clade</taxon>
        <taxon>Hologalegina</taxon>
        <taxon>IRL clade</taxon>
        <taxon>Trifolieae</taxon>
        <taxon>Trifolium</taxon>
    </lineage>
</organism>
<name>A0A392V2M2_9FABA</name>
<keyword evidence="2" id="KW-1185">Reference proteome</keyword>
<comment type="caution">
    <text evidence="1">The sequence shown here is derived from an EMBL/GenBank/DDBJ whole genome shotgun (WGS) entry which is preliminary data.</text>
</comment>
<feature type="non-terminal residue" evidence="1">
    <location>
        <position position="47"/>
    </location>
</feature>
<evidence type="ECO:0000313" key="2">
    <source>
        <dbReference type="Proteomes" id="UP000265520"/>
    </source>
</evidence>
<accession>A0A392V2M2</accession>
<dbReference type="EMBL" id="LXQA011024229">
    <property type="protein sequence ID" value="MCI81652.1"/>
    <property type="molecule type" value="Genomic_DNA"/>
</dbReference>
<evidence type="ECO:0000313" key="1">
    <source>
        <dbReference type="EMBL" id="MCI81652.1"/>
    </source>
</evidence>
<sequence>PTRPATYSAEATTDYLQWYYMVSHPRLCRPVDGPHGAPPVPQYVPAQ</sequence>
<feature type="non-terminal residue" evidence="1">
    <location>
        <position position="1"/>
    </location>
</feature>